<evidence type="ECO:0000256" key="4">
    <source>
        <dbReference type="SAM" id="MobiDB-lite"/>
    </source>
</evidence>
<evidence type="ECO:0000259" key="5">
    <source>
        <dbReference type="PROSITE" id="PS50089"/>
    </source>
</evidence>
<feature type="compositionally biased region" description="Polar residues" evidence="4">
    <location>
        <begin position="383"/>
        <end position="394"/>
    </location>
</feature>
<dbReference type="InterPro" id="IPR001841">
    <property type="entry name" value="Znf_RING"/>
</dbReference>
<keyword evidence="2" id="KW-0862">Zinc</keyword>
<proteinExistence type="predicted"/>
<keyword evidence="1 3" id="KW-0479">Metal-binding</keyword>
<gene>
    <name evidence="7" type="primary">LOC112460132</name>
</gene>
<dbReference type="PANTHER" id="PTHR14879">
    <property type="entry name" value="CASPASE REGULATOR, RING FINGER DOMAIN-CONTAINING"/>
    <property type="match status" value="1"/>
</dbReference>
<evidence type="ECO:0000256" key="2">
    <source>
        <dbReference type="ARBA" id="ARBA00022833"/>
    </source>
</evidence>
<dbReference type="Pfam" id="PF13920">
    <property type="entry name" value="zf-C3HC4_3"/>
    <property type="match status" value="1"/>
</dbReference>
<dbReference type="InterPro" id="IPR051728">
    <property type="entry name" value="RING-FYVE_E3_ubiquitin-ligase"/>
</dbReference>
<dbReference type="GO" id="GO:0008270">
    <property type="term" value="F:zinc ion binding"/>
    <property type="evidence" value="ECO:0007669"/>
    <property type="project" value="UniProtKB-KW"/>
</dbReference>
<dbReference type="RefSeq" id="XP_024880432.1">
    <property type="nucleotide sequence ID" value="XM_025024664.1"/>
</dbReference>
<evidence type="ECO:0000313" key="6">
    <source>
        <dbReference type="Proteomes" id="UP000504618"/>
    </source>
</evidence>
<dbReference type="PROSITE" id="PS50089">
    <property type="entry name" value="ZF_RING_2"/>
    <property type="match status" value="1"/>
</dbReference>
<feature type="region of interest" description="Disordered" evidence="4">
    <location>
        <begin position="378"/>
        <end position="406"/>
    </location>
</feature>
<reference evidence="7" key="1">
    <citation type="submission" date="2025-08" db="UniProtKB">
        <authorList>
            <consortium name="RefSeq"/>
        </authorList>
    </citation>
    <scope>IDENTIFICATION</scope>
    <source>
        <tissue evidence="7">Whole body</tissue>
    </source>
</reference>
<dbReference type="Gene3D" id="3.30.40.10">
    <property type="entry name" value="Zinc/RING finger domain, C3HC4 (zinc finger)"/>
    <property type="match status" value="1"/>
</dbReference>
<sequence>MRCNMRRERTKSQPRVPDTLASLYDILKNSDIIENIYKENITTSNGKTAIILSTNYLLDALASTTEIYVDGTFSVLPRKPHIAQLYTVHIRYMDTGIATLFVMSDVRTTTLYDALWDKIIELVPQLKQNIKFIMSDFEMAAVKSLNKNFTTAKLTGCWFHFNQAVLRKWRKLHLSSATKTVLSMTMTLPLLPPEKFQEALSIIQTEADLLSNEYPHILQFMSYLRLTWSNMASKISTYRCPVRTNNIVESFHNIAVQKIGTRNTNVWTFLDKLSHLITDQELDLRRLKNGIRPRRPRTRANRELDSKIINAQEDLVSGRLSLKEFLLMFTRNNMFQMEQMTLLEDININDEHVVDVELFSDNTEETFHTWGQNIRRRRRHRNLPNQREINNIHETSADSNRESSSRIETITHEQLETNIANTSNQEEETDAVGEEETIVLETSLDNDGNSSSVQTTHEQSEINVITEDNFNGTENDEWIYEVPEDDYSSLLDNSASTEEDFPYHTVNWNLEDNQNTSEEVSSTDTCTVCLANERTHAFIPCGHHACCHQCIERLESSRCPICNTRYSSCIRIINA</sequence>
<name>A0A6J1QDN8_9HYME</name>
<dbReference type="InterPro" id="IPR013083">
    <property type="entry name" value="Znf_RING/FYVE/PHD"/>
</dbReference>
<feature type="domain" description="RING-type" evidence="5">
    <location>
        <begin position="526"/>
        <end position="563"/>
    </location>
</feature>
<dbReference type="PANTHER" id="PTHR14879:SF5">
    <property type="entry name" value="RING-TYPE DOMAIN-CONTAINING PROTEIN"/>
    <property type="match status" value="1"/>
</dbReference>
<evidence type="ECO:0000256" key="1">
    <source>
        <dbReference type="ARBA" id="ARBA00022771"/>
    </source>
</evidence>
<protein>
    <submittedName>
        <fullName evidence="7">Uncharacterized protein LOC112460132</fullName>
    </submittedName>
</protein>
<dbReference type="Proteomes" id="UP000504618">
    <property type="component" value="Unplaced"/>
</dbReference>
<organism evidence="6 7">
    <name type="scientific">Temnothorax curvispinosus</name>
    <dbReference type="NCBI Taxonomy" id="300111"/>
    <lineage>
        <taxon>Eukaryota</taxon>
        <taxon>Metazoa</taxon>
        <taxon>Ecdysozoa</taxon>
        <taxon>Arthropoda</taxon>
        <taxon>Hexapoda</taxon>
        <taxon>Insecta</taxon>
        <taxon>Pterygota</taxon>
        <taxon>Neoptera</taxon>
        <taxon>Endopterygota</taxon>
        <taxon>Hymenoptera</taxon>
        <taxon>Apocrita</taxon>
        <taxon>Aculeata</taxon>
        <taxon>Formicoidea</taxon>
        <taxon>Formicidae</taxon>
        <taxon>Myrmicinae</taxon>
        <taxon>Temnothorax</taxon>
    </lineage>
</organism>
<dbReference type="AlphaFoldDB" id="A0A6J1QDN8"/>
<dbReference type="GeneID" id="112460132"/>
<keyword evidence="6" id="KW-1185">Reference proteome</keyword>
<dbReference type="SUPFAM" id="SSF57850">
    <property type="entry name" value="RING/U-box"/>
    <property type="match status" value="1"/>
</dbReference>
<dbReference type="OrthoDB" id="90756at2759"/>
<evidence type="ECO:0000256" key="3">
    <source>
        <dbReference type="PROSITE-ProRule" id="PRU00175"/>
    </source>
</evidence>
<evidence type="ECO:0000313" key="7">
    <source>
        <dbReference type="RefSeq" id="XP_024880432.1"/>
    </source>
</evidence>
<accession>A0A6J1QDN8</accession>
<keyword evidence="1 3" id="KW-0863">Zinc-finger</keyword>
<feature type="compositionally biased region" description="Basic and acidic residues" evidence="4">
    <location>
        <begin position="395"/>
        <end position="406"/>
    </location>
</feature>